<organism evidence="3 4">
    <name type="scientific">Pedobacter aquae</name>
    <dbReference type="NCBI Taxonomy" id="2605747"/>
    <lineage>
        <taxon>Bacteria</taxon>
        <taxon>Pseudomonadati</taxon>
        <taxon>Bacteroidota</taxon>
        <taxon>Sphingobacteriia</taxon>
        <taxon>Sphingobacteriales</taxon>
        <taxon>Sphingobacteriaceae</taxon>
        <taxon>Pedobacter</taxon>
    </lineage>
</organism>
<dbReference type="InterPro" id="IPR016047">
    <property type="entry name" value="M23ase_b-sheet_dom"/>
</dbReference>
<dbReference type="KEGG" id="pej:FYC62_14030"/>
<evidence type="ECO:0000313" key="4">
    <source>
        <dbReference type="Proteomes" id="UP000323653"/>
    </source>
</evidence>
<dbReference type="RefSeq" id="WP_149075389.1">
    <property type="nucleotide sequence ID" value="NZ_CP043329.1"/>
</dbReference>
<dbReference type="Pfam" id="PF01551">
    <property type="entry name" value="Peptidase_M23"/>
    <property type="match status" value="1"/>
</dbReference>
<feature type="domain" description="M23ase beta-sheet core" evidence="2">
    <location>
        <begin position="97"/>
        <end position="194"/>
    </location>
</feature>
<name>A0A5C0VMY4_9SPHI</name>
<dbReference type="PANTHER" id="PTHR21666:SF289">
    <property type="entry name" value="L-ALA--D-GLU ENDOPEPTIDASE"/>
    <property type="match status" value="1"/>
</dbReference>
<dbReference type="Gene3D" id="2.70.70.10">
    <property type="entry name" value="Glucose Permease (Domain IIA)"/>
    <property type="match status" value="1"/>
</dbReference>
<gene>
    <name evidence="3" type="ORF">FYC62_14030</name>
</gene>
<dbReference type="PANTHER" id="PTHR21666">
    <property type="entry name" value="PEPTIDASE-RELATED"/>
    <property type="match status" value="1"/>
</dbReference>
<dbReference type="EMBL" id="CP043329">
    <property type="protein sequence ID" value="QEK52650.1"/>
    <property type="molecule type" value="Genomic_DNA"/>
</dbReference>
<proteinExistence type="predicted"/>
<dbReference type="GO" id="GO:0004222">
    <property type="term" value="F:metalloendopeptidase activity"/>
    <property type="evidence" value="ECO:0007669"/>
    <property type="project" value="TreeGrafter"/>
</dbReference>
<dbReference type="AlphaFoldDB" id="A0A5C0VMY4"/>
<protein>
    <submittedName>
        <fullName evidence="3">Peptidoglycan DD-metalloendopeptidase family protein</fullName>
    </submittedName>
</protein>
<dbReference type="InterPro" id="IPR011055">
    <property type="entry name" value="Dup_hybrid_motif"/>
</dbReference>
<dbReference type="SUPFAM" id="SSF51261">
    <property type="entry name" value="Duplicated hybrid motif"/>
    <property type="match status" value="1"/>
</dbReference>
<reference evidence="3 4" key="1">
    <citation type="submission" date="2019-08" db="EMBL/GenBank/DDBJ databases">
        <title>Pedobacter sp. nov., isolated from Han river, South Korea.</title>
        <authorList>
            <person name="Lee D.-H."/>
            <person name="Kim Y.-S."/>
            <person name="Hwang E.-M."/>
            <person name="Le Tran T.C."/>
            <person name="Cha C.-J."/>
        </authorList>
    </citation>
    <scope>NUCLEOTIDE SEQUENCE [LARGE SCALE GENOMIC DNA]</scope>
    <source>
        <strain evidence="3 4">CJ43</strain>
    </source>
</reference>
<evidence type="ECO:0000313" key="3">
    <source>
        <dbReference type="EMBL" id="QEK52650.1"/>
    </source>
</evidence>
<evidence type="ECO:0000259" key="2">
    <source>
        <dbReference type="Pfam" id="PF01551"/>
    </source>
</evidence>
<accession>A0A5C0VMY4</accession>
<dbReference type="Proteomes" id="UP000323653">
    <property type="component" value="Chromosome"/>
</dbReference>
<dbReference type="InterPro" id="IPR050570">
    <property type="entry name" value="Cell_wall_metabolism_enzyme"/>
</dbReference>
<dbReference type="CDD" id="cd12797">
    <property type="entry name" value="M23_peptidase"/>
    <property type="match status" value="1"/>
</dbReference>
<keyword evidence="4" id="KW-1185">Reference proteome</keyword>
<sequence>MLTNADKINELLKAHQKDFYPLVKYNHKTDFLLLDFTAANNHLTASLLGNTALFAKYIDETLANANAIYGIGGYFEHRTVYARSNHFGTDENEARRLHLGLDIWAPQGTPVYNFMDAKVHSFAFNNNFGDYGATIILEYQLEGFTFYGLYGHLSLKDIQQIAENKEIVKGQVIGYMGSFEENGFWPSHVHFQLMCSMDDKKGDYPGVVRFADKEQWLTKIPDPNLVFSF</sequence>
<keyword evidence="1" id="KW-0732">Signal</keyword>
<evidence type="ECO:0000256" key="1">
    <source>
        <dbReference type="ARBA" id="ARBA00022729"/>
    </source>
</evidence>